<name>A0A9P5XW35_9AGAR</name>
<dbReference type="PANTHER" id="PTHR38123">
    <property type="entry name" value="CELL WALL SERINE-THREONINE-RICH GALACTOMANNOPROTEIN MP1 (AFU_ORTHOLOGUE AFUA_4G03240)"/>
    <property type="match status" value="1"/>
</dbReference>
<gene>
    <name evidence="2" type="ORF">BDZ94DRAFT_1240601</name>
</gene>
<dbReference type="Pfam" id="PF12296">
    <property type="entry name" value="HsbA"/>
    <property type="match status" value="1"/>
</dbReference>
<keyword evidence="3" id="KW-1185">Reference proteome</keyword>
<keyword evidence="1" id="KW-0732">Signal</keyword>
<dbReference type="GO" id="GO:0005576">
    <property type="term" value="C:extracellular region"/>
    <property type="evidence" value="ECO:0007669"/>
    <property type="project" value="TreeGrafter"/>
</dbReference>
<dbReference type="PROSITE" id="PS51257">
    <property type="entry name" value="PROKAR_LIPOPROTEIN"/>
    <property type="match status" value="1"/>
</dbReference>
<dbReference type="AlphaFoldDB" id="A0A9P5XW35"/>
<evidence type="ECO:0000313" key="3">
    <source>
        <dbReference type="Proteomes" id="UP000807353"/>
    </source>
</evidence>
<dbReference type="Gene3D" id="1.20.1280.140">
    <property type="match status" value="1"/>
</dbReference>
<feature type="signal peptide" evidence="1">
    <location>
        <begin position="1"/>
        <end position="19"/>
    </location>
</feature>
<dbReference type="InterPro" id="IPR021054">
    <property type="entry name" value="Cell_wall_mannoprotein_1"/>
</dbReference>
<protein>
    <submittedName>
        <fullName evidence="2">Hydrophobic surface binding protein A-domain-containing protein</fullName>
    </submittedName>
</protein>
<dbReference type="PANTHER" id="PTHR38123:SF1">
    <property type="entry name" value="HYDROPHOBIC SURFACE BINDING PROTEIN"/>
    <property type="match status" value="1"/>
</dbReference>
<comment type="caution">
    <text evidence="2">The sequence shown here is derived from an EMBL/GenBank/DDBJ whole genome shotgun (WGS) entry which is preliminary data.</text>
</comment>
<dbReference type="Proteomes" id="UP000807353">
    <property type="component" value="Unassembled WGS sequence"/>
</dbReference>
<dbReference type="OrthoDB" id="3485059at2759"/>
<reference evidence="2" key="1">
    <citation type="submission" date="2020-11" db="EMBL/GenBank/DDBJ databases">
        <authorList>
            <consortium name="DOE Joint Genome Institute"/>
            <person name="Ahrendt S."/>
            <person name="Riley R."/>
            <person name="Andreopoulos W."/>
            <person name="Labutti K."/>
            <person name="Pangilinan J."/>
            <person name="Ruiz-Duenas F.J."/>
            <person name="Barrasa J.M."/>
            <person name="Sanchez-Garcia M."/>
            <person name="Camarero S."/>
            <person name="Miyauchi S."/>
            <person name="Serrano A."/>
            <person name="Linde D."/>
            <person name="Babiker R."/>
            <person name="Drula E."/>
            <person name="Ayuso-Fernandez I."/>
            <person name="Pacheco R."/>
            <person name="Padilla G."/>
            <person name="Ferreira P."/>
            <person name="Barriuso J."/>
            <person name="Kellner H."/>
            <person name="Castanera R."/>
            <person name="Alfaro M."/>
            <person name="Ramirez L."/>
            <person name="Pisabarro A.G."/>
            <person name="Kuo A."/>
            <person name="Tritt A."/>
            <person name="Lipzen A."/>
            <person name="He G."/>
            <person name="Yan M."/>
            <person name="Ng V."/>
            <person name="Cullen D."/>
            <person name="Martin F."/>
            <person name="Rosso M.-N."/>
            <person name="Henrissat B."/>
            <person name="Hibbett D."/>
            <person name="Martinez A.T."/>
            <person name="Grigoriev I.V."/>
        </authorList>
    </citation>
    <scope>NUCLEOTIDE SEQUENCE</scope>
    <source>
        <strain evidence="2">CBS 247.69</strain>
    </source>
</reference>
<organism evidence="2 3">
    <name type="scientific">Collybia nuda</name>
    <dbReference type="NCBI Taxonomy" id="64659"/>
    <lineage>
        <taxon>Eukaryota</taxon>
        <taxon>Fungi</taxon>
        <taxon>Dikarya</taxon>
        <taxon>Basidiomycota</taxon>
        <taxon>Agaricomycotina</taxon>
        <taxon>Agaricomycetes</taxon>
        <taxon>Agaricomycetidae</taxon>
        <taxon>Agaricales</taxon>
        <taxon>Tricholomatineae</taxon>
        <taxon>Clitocybaceae</taxon>
        <taxon>Collybia</taxon>
    </lineage>
</organism>
<accession>A0A9P5XW35</accession>
<dbReference type="EMBL" id="MU150363">
    <property type="protein sequence ID" value="KAF9457632.1"/>
    <property type="molecule type" value="Genomic_DNA"/>
</dbReference>
<sequence>MRFTSALFFLATLATSCLAGVPEIEDDIASIGTSLNTLHTSILAFPTTGGTLAQALAIHNNAVNLGTELNQGITDVNTTPRPISDEDCATFLASLEALEPIIDDTLIQIGNRKAAFQALPIGGLPALVKQDLNNLCTATEAFANALLNLCPSDEATALRDRILAACNAARAIYADV</sequence>
<evidence type="ECO:0000313" key="2">
    <source>
        <dbReference type="EMBL" id="KAF9457632.1"/>
    </source>
</evidence>
<proteinExistence type="predicted"/>
<evidence type="ECO:0000256" key="1">
    <source>
        <dbReference type="SAM" id="SignalP"/>
    </source>
</evidence>
<feature type="chain" id="PRO_5040435142" evidence="1">
    <location>
        <begin position="20"/>
        <end position="176"/>
    </location>
</feature>